<comment type="caution">
    <text evidence="1">The sequence shown here is derived from an EMBL/GenBank/DDBJ whole genome shotgun (WGS) entry which is preliminary data.</text>
</comment>
<keyword evidence="2" id="KW-1185">Reference proteome</keyword>
<sequence>MPEVNQKKRPMGLKARAAKKQKTEEVSANGAQVVNDFDDEKTATIMLKNEGAGETNELDELEGIFDGALEAIEDPERAVVLLRGTIHECDRMLRVHDEESTDETPDLDPKFYYIYGSALFSISELAEPEDKRQFLELAKLRLEQVEVKGDEEFAWRVYSGLAKVALELSASDEEEEPKVDGALENFAKALELAGEEIKEQESLATVDLVLSLADSHRLSNEDSLKLIQWGETTLKGLPQDAAAVKQGQARVNWLRASELLEQQDEETGEVPEREAAVVLLTKAQNLLEGAEGDALLLLGEVQLNLGNVMEEEEAQEEMYKKAVETFKKAQQNGDLPEQFAQFIEDFEE</sequence>
<protein>
    <submittedName>
        <fullName evidence="1">Uncharacterized protein</fullName>
    </submittedName>
</protein>
<dbReference type="EMBL" id="JANBPW010001147">
    <property type="protein sequence ID" value="KAJ1945895.1"/>
    <property type="molecule type" value="Genomic_DNA"/>
</dbReference>
<proteinExistence type="predicted"/>
<dbReference type="Proteomes" id="UP001150603">
    <property type="component" value="Unassembled WGS sequence"/>
</dbReference>
<gene>
    <name evidence="1" type="ORF">FBU59_002177</name>
</gene>
<accession>A0ACC1JC41</accession>
<organism evidence="1 2">
    <name type="scientific">Linderina macrospora</name>
    <dbReference type="NCBI Taxonomy" id="4868"/>
    <lineage>
        <taxon>Eukaryota</taxon>
        <taxon>Fungi</taxon>
        <taxon>Fungi incertae sedis</taxon>
        <taxon>Zoopagomycota</taxon>
        <taxon>Kickxellomycotina</taxon>
        <taxon>Kickxellomycetes</taxon>
        <taxon>Kickxellales</taxon>
        <taxon>Kickxellaceae</taxon>
        <taxon>Linderina</taxon>
    </lineage>
</organism>
<reference evidence="1" key="1">
    <citation type="submission" date="2022-07" db="EMBL/GenBank/DDBJ databases">
        <title>Phylogenomic reconstructions and comparative analyses of Kickxellomycotina fungi.</title>
        <authorList>
            <person name="Reynolds N.K."/>
            <person name="Stajich J.E."/>
            <person name="Barry K."/>
            <person name="Grigoriev I.V."/>
            <person name="Crous P."/>
            <person name="Smith M.E."/>
        </authorList>
    </citation>
    <scope>NUCLEOTIDE SEQUENCE</scope>
    <source>
        <strain evidence="1">NRRL 5244</strain>
    </source>
</reference>
<evidence type="ECO:0000313" key="2">
    <source>
        <dbReference type="Proteomes" id="UP001150603"/>
    </source>
</evidence>
<evidence type="ECO:0000313" key="1">
    <source>
        <dbReference type="EMBL" id="KAJ1945895.1"/>
    </source>
</evidence>
<name>A0ACC1JC41_9FUNG</name>